<proteinExistence type="predicted"/>
<name>A0A7R8CI65_LEPSM</name>
<gene>
    <name evidence="2" type="ORF">LSAA_2459</name>
</gene>
<dbReference type="Gene3D" id="1.20.5.170">
    <property type="match status" value="1"/>
</dbReference>
<dbReference type="PROSITE" id="PS50217">
    <property type="entry name" value="BZIP"/>
    <property type="match status" value="1"/>
</dbReference>
<dbReference type="AlphaFoldDB" id="A0A7R8CI65"/>
<sequence length="247" mass="27854">MSLEENPESVMEFAPTRIGSVVEPSRQTEAHQSISTSHPQLNPLEVVVNTFEDDVFDNWSYNALSDDFIRELLSDQALNQTSTEEDLGPFVDPRDLNIAFEIPPKEEKQVESNLITINDIKSLTPLDATIQIKRSPQEQQSTESAQEKKPRGRPIGSATKSRVVPVPQSVNEAKYLRTRELNNEASRRCRMNRKTKLEVMLGEVDVLCERNAQLKEQVRVKEDLIGRLKSKLIAMASSSVTPVMIPL</sequence>
<dbReference type="Pfam" id="PF07716">
    <property type="entry name" value="bZIP_2"/>
    <property type="match status" value="1"/>
</dbReference>
<keyword evidence="3" id="KW-1185">Reference proteome</keyword>
<dbReference type="EMBL" id="HG994589">
    <property type="protein sequence ID" value="CAF2792670.1"/>
    <property type="molecule type" value="Genomic_DNA"/>
</dbReference>
<reference evidence="2" key="1">
    <citation type="submission" date="2021-02" db="EMBL/GenBank/DDBJ databases">
        <authorList>
            <person name="Bekaert M."/>
        </authorList>
    </citation>
    <scope>NUCLEOTIDE SEQUENCE</scope>
    <source>
        <strain evidence="2">IoA-00</strain>
    </source>
</reference>
<accession>A0A7R8CI65</accession>
<evidence type="ECO:0000313" key="2">
    <source>
        <dbReference type="EMBL" id="CAF2792670.1"/>
    </source>
</evidence>
<organism evidence="2 3">
    <name type="scientific">Lepeophtheirus salmonis</name>
    <name type="common">Salmon louse</name>
    <name type="synonym">Caligus salmonis</name>
    <dbReference type="NCBI Taxonomy" id="72036"/>
    <lineage>
        <taxon>Eukaryota</taxon>
        <taxon>Metazoa</taxon>
        <taxon>Ecdysozoa</taxon>
        <taxon>Arthropoda</taxon>
        <taxon>Crustacea</taxon>
        <taxon>Multicrustacea</taxon>
        <taxon>Hexanauplia</taxon>
        <taxon>Copepoda</taxon>
        <taxon>Siphonostomatoida</taxon>
        <taxon>Caligidae</taxon>
        <taxon>Lepeophtheirus</taxon>
    </lineage>
</organism>
<dbReference type="SMART" id="SM00338">
    <property type="entry name" value="BRLZ"/>
    <property type="match status" value="1"/>
</dbReference>
<dbReference type="InterPro" id="IPR004827">
    <property type="entry name" value="bZIP"/>
</dbReference>
<dbReference type="SUPFAM" id="SSF57959">
    <property type="entry name" value="Leucine zipper domain"/>
    <property type="match status" value="1"/>
</dbReference>
<protein>
    <submittedName>
        <fullName evidence="2">(salmon louse) hypothetical protein</fullName>
    </submittedName>
</protein>
<evidence type="ECO:0000256" key="1">
    <source>
        <dbReference type="SAM" id="MobiDB-lite"/>
    </source>
</evidence>
<feature type="compositionally biased region" description="Polar residues" evidence="1">
    <location>
        <begin position="132"/>
        <end position="144"/>
    </location>
</feature>
<dbReference type="Proteomes" id="UP000675881">
    <property type="component" value="Chromosome 10"/>
</dbReference>
<dbReference type="GO" id="GO:0003700">
    <property type="term" value="F:DNA-binding transcription factor activity"/>
    <property type="evidence" value="ECO:0007669"/>
    <property type="project" value="InterPro"/>
</dbReference>
<evidence type="ECO:0000313" key="3">
    <source>
        <dbReference type="Proteomes" id="UP000675881"/>
    </source>
</evidence>
<dbReference type="InterPro" id="IPR046347">
    <property type="entry name" value="bZIP_sf"/>
</dbReference>
<feature type="region of interest" description="Disordered" evidence="1">
    <location>
        <begin position="131"/>
        <end position="164"/>
    </location>
</feature>